<organism evidence="3 4">
    <name type="scientific">Arcicella rosea</name>
    <dbReference type="NCBI Taxonomy" id="502909"/>
    <lineage>
        <taxon>Bacteria</taxon>
        <taxon>Pseudomonadati</taxon>
        <taxon>Bacteroidota</taxon>
        <taxon>Cytophagia</taxon>
        <taxon>Cytophagales</taxon>
        <taxon>Flectobacillaceae</taxon>
        <taxon>Arcicella</taxon>
    </lineage>
</organism>
<dbReference type="InterPro" id="IPR011008">
    <property type="entry name" value="Dimeric_a/b-barrel"/>
</dbReference>
<dbReference type="AlphaFoldDB" id="A0A841EEQ5"/>
<dbReference type="InterPro" id="IPR005545">
    <property type="entry name" value="YCII"/>
</dbReference>
<dbReference type="Pfam" id="PF03795">
    <property type="entry name" value="YCII"/>
    <property type="match status" value="1"/>
</dbReference>
<dbReference type="PANTHER" id="PTHR33606">
    <property type="entry name" value="PROTEIN YCII"/>
    <property type="match status" value="1"/>
</dbReference>
<dbReference type="InterPro" id="IPR051807">
    <property type="entry name" value="Sec-metab_biosynth-assoc"/>
</dbReference>
<comment type="caution">
    <text evidence="3">The sequence shown here is derived from an EMBL/GenBank/DDBJ whole genome shotgun (WGS) entry which is preliminary data.</text>
</comment>
<dbReference type="Gene3D" id="3.30.70.1060">
    <property type="entry name" value="Dimeric alpha+beta barrel"/>
    <property type="match status" value="1"/>
</dbReference>
<name>A0A841EEQ5_9BACT</name>
<dbReference type="SUPFAM" id="SSF54909">
    <property type="entry name" value="Dimeric alpha+beta barrel"/>
    <property type="match status" value="1"/>
</dbReference>
<reference evidence="3 4" key="1">
    <citation type="submission" date="2020-08" db="EMBL/GenBank/DDBJ databases">
        <title>Functional genomics of gut bacteria from endangered species of beetles.</title>
        <authorList>
            <person name="Carlos-Shanley C."/>
        </authorList>
    </citation>
    <scope>NUCLEOTIDE SEQUENCE [LARGE SCALE GENOMIC DNA]</scope>
    <source>
        <strain evidence="3 4">S00070</strain>
    </source>
</reference>
<evidence type="ECO:0000259" key="2">
    <source>
        <dbReference type="Pfam" id="PF03795"/>
    </source>
</evidence>
<dbReference type="PANTHER" id="PTHR33606:SF3">
    <property type="entry name" value="PROTEIN YCII"/>
    <property type="match status" value="1"/>
</dbReference>
<evidence type="ECO:0000313" key="4">
    <source>
        <dbReference type="Proteomes" id="UP000524404"/>
    </source>
</evidence>
<dbReference type="RefSeq" id="WP_229202744.1">
    <property type="nucleotide sequence ID" value="NZ_JACHKT010000001.1"/>
</dbReference>
<dbReference type="Proteomes" id="UP000524404">
    <property type="component" value="Unassembled WGS sequence"/>
</dbReference>
<evidence type="ECO:0000313" key="3">
    <source>
        <dbReference type="EMBL" id="MBB6001476.1"/>
    </source>
</evidence>
<gene>
    <name evidence="3" type="ORF">HNP25_000115</name>
</gene>
<protein>
    <submittedName>
        <fullName evidence="3">Uncharacterized protein YciI</fullName>
    </submittedName>
</protein>
<proteinExistence type="inferred from homology"/>
<keyword evidence="4" id="KW-1185">Reference proteome</keyword>
<sequence>MLQYVINALDGTDGEAQNRRMLARPHHLVCVRKLKENGNFLLGGAILNESGQMIGSIMIVQFETESAFQDWFNNDPYNTMGVWQKVEVRPFRVANV</sequence>
<evidence type="ECO:0000256" key="1">
    <source>
        <dbReference type="ARBA" id="ARBA00007689"/>
    </source>
</evidence>
<dbReference type="EMBL" id="JACHKT010000001">
    <property type="protein sequence ID" value="MBB6001476.1"/>
    <property type="molecule type" value="Genomic_DNA"/>
</dbReference>
<comment type="similarity">
    <text evidence="1">Belongs to the YciI family.</text>
</comment>
<feature type="domain" description="YCII-related" evidence="2">
    <location>
        <begin position="17"/>
        <end position="92"/>
    </location>
</feature>
<accession>A0A841EEQ5</accession>